<dbReference type="GO" id="GO:0008170">
    <property type="term" value="F:N-methyltransferase activity"/>
    <property type="evidence" value="ECO:0007669"/>
    <property type="project" value="InterPro"/>
</dbReference>
<dbReference type="AlphaFoldDB" id="A0A0G1M7K0"/>
<protein>
    <submittedName>
        <fullName evidence="6">M.PflMI</fullName>
    </submittedName>
</protein>
<proteinExistence type="inferred from homology"/>
<dbReference type="InterPro" id="IPR002941">
    <property type="entry name" value="DNA_methylase_N4/N6"/>
</dbReference>
<keyword evidence="3" id="KW-0808">Transferase</keyword>
<dbReference type="SMART" id="SM00530">
    <property type="entry name" value="HTH_XRE"/>
    <property type="match status" value="1"/>
</dbReference>
<name>A0A0G1M7K0_9BACT</name>
<keyword evidence="2" id="KW-0489">Methyltransferase</keyword>
<keyword evidence="4" id="KW-0949">S-adenosyl-L-methionine</keyword>
<dbReference type="GO" id="GO:0003677">
    <property type="term" value="F:DNA binding"/>
    <property type="evidence" value="ECO:0007669"/>
    <property type="project" value="InterPro"/>
</dbReference>
<evidence type="ECO:0000313" key="6">
    <source>
        <dbReference type="EMBL" id="KKU04274.1"/>
    </source>
</evidence>
<dbReference type="CDD" id="cd00093">
    <property type="entry name" value="HTH_XRE"/>
    <property type="match status" value="1"/>
</dbReference>
<comment type="caution">
    <text evidence="6">The sequence shown here is derived from an EMBL/GenBank/DDBJ whole genome shotgun (WGS) entry which is preliminary data.</text>
</comment>
<dbReference type="InterPro" id="IPR002295">
    <property type="entry name" value="N4/N6-MTase_EcoPI_Mod-like"/>
</dbReference>
<dbReference type="InterPro" id="IPR002052">
    <property type="entry name" value="DNA_methylase_N6_adenine_CS"/>
</dbReference>
<dbReference type="InterPro" id="IPR010982">
    <property type="entry name" value="Lambda_DNA-bd_dom_sf"/>
</dbReference>
<feature type="non-terminal residue" evidence="6">
    <location>
        <position position="345"/>
    </location>
</feature>
<comment type="similarity">
    <text evidence="1">Belongs to the N(4)/N(6)-methyltransferase family.</text>
</comment>
<dbReference type="Gene3D" id="3.40.50.150">
    <property type="entry name" value="Vaccinia Virus protein VP39"/>
    <property type="match status" value="1"/>
</dbReference>
<evidence type="ECO:0000256" key="3">
    <source>
        <dbReference type="ARBA" id="ARBA00022679"/>
    </source>
</evidence>
<evidence type="ECO:0000313" key="7">
    <source>
        <dbReference type="Proteomes" id="UP000034696"/>
    </source>
</evidence>
<sequence length="345" mass="38887">MANVTSRKKDFKAIKEALEPSLGLFTPQAIHAEGDSLQLLKSLPSKSVSLVLTDPPYHSTKKDNIYGDTSFEEDVHYVEWMTQYINEWHRVLKSHGSIFCFCSPEMAARLEVAFSKNFNVLSQIVWTKPNEPGFDGWKQKMKKEALRQWYPHSERIIFAEPAQEGNLRRAPFGIFLKEVRKKTGLTSHQLAETTGSYGKVNHGGAVSNWEAGRNVPSREQYEKLCKAFLATRKIKTMPPYEDIIRPFRMNGNKEFTDVWNFPSVRPFKGKHPAEKPASLLEHAIEATTYPGDIVLDCFAGSGSTAAAAIRLGRLSVSMEIEVEWNKRIVDLLQSSVGISLQSLPA</sequence>
<dbReference type="InterPro" id="IPR029063">
    <property type="entry name" value="SAM-dependent_MTases_sf"/>
</dbReference>
<feature type="domain" description="HTH cro/C1-type" evidence="5">
    <location>
        <begin position="176"/>
        <end position="234"/>
    </location>
</feature>
<dbReference type="SUPFAM" id="SSF53335">
    <property type="entry name" value="S-adenosyl-L-methionine-dependent methyltransferases"/>
    <property type="match status" value="1"/>
</dbReference>
<dbReference type="Pfam" id="PF01555">
    <property type="entry name" value="N6_N4_Mtase"/>
    <property type="match status" value="1"/>
</dbReference>
<dbReference type="PRINTS" id="PR00506">
    <property type="entry name" value="D21N6MTFRASE"/>
</dbReference>
<dbReference type="EMBL" id="LCKT01000024">
    <property type="protein sequence ID" value="KKU04274.1"/>
    <property type="molecule type" value="Genomic_DNA"/>
</dbReference>
<accession>A0A0G1M7K0</accession>
<dbReference type="InterPro" id="IPR001387">
    <property type="entry name" value="Cro/C1-type_HTH"/>
</dbReference>
<dbReference type="Gene3D" id="1.10.260.40">
    <property type="entry name" value="lambda repressor-like DNA-binding domains"/>
    <property type="match status" value="1"/>
</dbReference>
<gene>
    <name evidence="6" type="ORF">UX06_C0024G0013</name>
</gene>
<dbReference type="Proteomes" id="UP000034696">
    <property type="component" value="Unassembled WGS sequence"/>
</dbReference>
<dbReference type="PROSITE" id="PS00092">
    <property type="entry name" value="N6_MTASE"/>
    <property type="match status" value="1"/>
</dbReference>
<evidence type="ECO:0000259" key="5">
    <source>
        <dbReference type="PROSITE" id="PS50943"/>
    </source>
</evidence>
<organism evidence="6 7">
    <name type="scientific">Candidatus Giovannonibacteria bacterium GW2011_GWA2_45_21</name>
    <dbReference type="NCBI Taxonomy" id="1618649"/>
    <lineage>
        <taxon>Bacteria</taxon>
        <taxon>Candidatus Giovannoniibacteriota</taxon>
    </lineage>
</organism>
<evidence type="ECO:0000256" key="2">
    <source>
        <dbReference type="ARBA" id="ARBA00022603"/>
    </source>
</evidence>
<evidence type="ECO:0000256" key="4">
    <source>
        <dbReference type="ARBA" id="ARBA00022691"/>
    </source>
</evidence>
<evidence type="ECO:0000256" key="1">
    <source>
        <dbReference type="ARBA" id="ARBA00006594"/>
    </source>
</evidence>
<reference evidence="6 7" key="1">
    <citation type="journal article" date="2015" name="Nature">
        <title>rRNA introns, odd ribosomes, and small enigmatic genomes across a large radiation of phyla.</title>
        <authorList>
            <person name="Brown C.T."/>
            <person name="Hug L.A."/>
            <person name="Thomas B.C."/>
            <person name="Sharon I."/>
            <person name="Castelle C.J."/>
            <person name="Singh A."/>
            <person name="Wilkins M.J."/>
            <person name="Williams K.H."/>
            <person name="Banfield J.F."/>
        </authorList>
    </citation>
    <scope>NUCLEOTIDE SEQUENCE [LARGE SCALE GENOMIC DNA]</scope>
</reference>
<dbReference type="GO" id="GO:0032259">
    <property type="term" value="P:methylation"/>
    <property type="evidence" value="ECO:0007669"/>
    <property type="project" value="UniProtKB-KW"/>
</dbReference>
<dbReference type="PROSITE" id="PS50943">
    <property type="entry name" value="HTH_CROC1"/>
    <property type="match status" value="1"/>
</dbReference>